<dbReference type="STRING" id="485917.Phep_2039"/>
<gene>
    <name evidence="1" type="ordered locus">Phep_2039</name>
</gene>
<dbReference type="AlphaFoldDB" id="C6XWV0"/>
<dbReference type="KEGG" id="phe:Phep_2039"/>
<name>C6XWV0_PEDHD</name>
<proteinExistence type="predicted"/>
<organism evidence="1 2">
    <name type="scientific">Pedobacter heparinus (strain ATCC 13125 / DSM 2366 / CIP 104194 / JCM 7457 / NBRC 12017 / NCIMB 9290 / NRRL B-14731 / HIM 762-3)</name>
    <dbReference type="NCBI Taxonomy" id="485917"/>
    <lineage>
        <taxon>Bacteria</taxon>
        <taxon>Pseudomonadati</taxon>
        <taxon>Bacteroidota</taxon>
        <taxon>Sphingobacteriia</taxon>
        <taxon>Sphingobacteriales</taxon>
        <taxon>Sphingobacteriaceae</taxon>
        <taxon>Pedobacter</taxon>
    </lineage>
</organism>
<sequence length="35" mass="4084">MSKTDIYQKYYTKENISAYTLTAGRDAQKINKHSD</sequence>
<reference evidence="1 2" key="1">
    <citation type="journal article" date="2009" name="Stand. Genomic Sci.">
        <title>Complete genome sequence of Pedobacter heparinus type strain (HIM 762-3).</title>
        <authorList>
            <person name="Han C."/>
            <person name="Spring S."/>
            <person name="Lapidus A."/>
            <person name="Del Rio T.G."/>
            <person name="Tice H."/>
            <person name="Copeland A."/>
            <person name="Cheng J.F."/>
            <person name="Lucas S."/>
            <person name="Chen F."/>
            <person name="Nolan M."/>
            <person name="Bruce D."/>
            <person name="Goodwin L."/>
            <person name="Pitluck S."/>
            <person name="Ivanova N."/>
            <person name="Mavromatis K."/>
            <person name="Mikhailova N."/>
            <person name="Pati A."/>
            <person name="Chen A."/>
            <person name="Palaniappan K."/>
            <person name="Land M."/>
            <person name="Hauser L."/>
            <person name="Chang Y.J."/>
            <person name="Jeffries C.C."/>
            <person name="Saunders E."/>
            <person name="Chertkov O."/>
            <person name="Brettin T."/>
            <person name="Goker M."/>
            <person name="Rohde M."/>
            <person name="Bristow J."/>
            <person name="Eisen J.A."/>
            <person name="Markowitz V."/>
            <person name="Hugenholtz P."/>
            <person name="Kyrpides N.C."/>
            <person name="Klenk H.P."/>
            <person name="Detter J.C."/>
        </authorList>
    </citation>
    <scope>NUCLEOTIDE SEQUENCE [LARGE SCALE GENOMIC DNA]</scope>
    <source>
        <strain evidence="2">ATCC 13125 / DSM 2366 / CIP 104194 / JCM 7457 / NBRC 12017 / NCIMB 9290 / NRRL B-14731 / HIM 762-3</strain>
    </source>
</reference>
<protein>
    <submittedName>
        <fullName evidence="1">Uncharacterized protein</fullName>
    </submittedName>
</protein>
<dbReference type="EMBL" id="CP001681">
    <property type="protein sequence ID" value="ACU04244.1"/>
    <property type="molecule type" value="Genomic_DNA"/>
</dbReference>
<dbReference type="HOGENOM" id="CLU_3366410_0_0_10"/>
<evidence type="ECO:0000313" key="1">
    <source>
        <dbReference type="EMBL" id="ACU04244.1"/>
    </source>
</evidence>
<accession>C6XWV0</accession>
<keyword evidence="2" id="KW-1185">Reference proteome</keyword>
<dbReference type="Proteomes" id="UP000000852">
    <property type="component" value="Chromosome"/>
</dbReference>
<evidence type="ECO:0000313" key="2">
    <source>
        <dbReference type="Proteomes" id="UP000000852"/>
    </source>
</evidence>